<dbReference type="PIR" id="A83899">
    <property type="entry name" value="A83899"/>
</dbReference>
<dbReference type="RefSeq" id="WP_010898151.1">
    <property type="nucleotide sequence ID" value="NC_002570.2"/>
</dbReference>
<keyword evidence="1" id="KW-0472">Membrane</keyword>
<dbReference type="AlphaFoldDB" id="Q9KBD5"/>
<keyword evidence="1" id="KW-1133">Transmembrane helix</keyword>
<gene>
    <name evidence="2" type="ordered locus">BH1993</name>
</gene>
<organism evidence="2 3">
    <name type="scientific">Halalkalibacterium halodurans (strain ATCC BAA-125 / DSM 18197 / FERM 7344 / JCM 9153 / C-125)</name>
    <name type="common">Bacillus halodurans</name>
    <dbReference type="NCBI Taxonomy" id="272558"/>
    <lineage>
        <taxon>Bacteria</taxon>
        <taxon>Bacillati</taxon>
        <taxon>Bacillota</taxon>
        <taxon>Bacilli</taxon>
        <taxon>Bacillales</taxon>
        <taxon>Bacillaceae</taxon>
        <taxon>Halalkalibacterium (ex Joshi et al. 2022)</taxon>
    </lineage>
</organism>
<dbReference type="STRING" id="272558.gene:10727891"/>
<evidence type="ECO:0000313" key="3">
    <source>
        <dbReference type="Proteomes" id="UP000001258"/>
    </source>
</evidence>
<evidence type="ECO:0000256" key="1">
    <source>
        <dbReference type="SAM" id="Phobius"/>
    </source>
</evidence>
<evidence type="ECO:0000313" key="2">
    <source>
        <dbReference type="EMBL" id="BAB05712.1"/>
    </source>
</evidence>
<name>Q9KBD5_HALH5</name>
<protein>
    <submittedName>
        <fullName evidence="2">BH1993 protein</fullName>
    </submittedName>
</protein>
<dbReference type="KEGG" id="bha:BH1993"/>
<sequence length="63" mass="7468">MVFQEGILLPEWSIFGAAFLTLLFLYGVQRLYRSFAKTIQQPWMAEEQKKQREAILKQMSTKK</sequence>
<keyword evidence="3" id="KW-1185">Reference proteome</keyword>
<dbReference type="Proteomes" id="UP000001258">
    <property type="component" value="Chromosome"/>
</dbReference>
<keyword evidence="1" id="KW-0812">Transmembrane</keyword>
<proteinExistence type="predicted"/>
<dbReference type="EMBL" id="BA000004">
    <property type="protein sequence ID" value="BAB05712.1"/>
    <property type="molecule type" value="Genomic_DNA"/>
</dbReference>
<reference evidence="2 3" key="1">
    <citation type="journal article" date="2000" name="Nucleic Acids Res.">
        <title>Complete genome sequence of the alkaliphilic bacterium Bacillus halodurans and genomic sequence comparison with Bacillus subtilis.</title>
        <authorList>
            <person name="Takami H."/>
            <person name="Nakasone K."/>
            <person name="Takaki Y."/>
            <person name="Maeno G."/>
            <person name="Sasaki R."/>
            <person name="Masui N."/>
            <person name="Fuji F."/>
            <person name="Hirama C."/>
            <person name="Nakamura Y."/>
            <person name="Ogasawara N."/>
            <person name="Kuhara S."/>
            <person name="Horikoshi K."/>
        </authorList>
    </citation>
    <scope>NUCLEOTIDE SEQUENCE [LARGE SCALE GENOMIC DNA]</scope>
    <source>
        <strain evidence="3">ATCC BAA-125 / DSM 18197 / FERM 7344 / JCM 9153 / C-125</strain>
    </source>
</reference>
<dbReference type="HOGENOM" id="CLU_2876392_0_0_9"/>
<feature type="transmembrane region" description="Helical" evidence="1">
    <location>
        <begin position="12"/>
        <end position="28"/>
    </location>
</feature>
<accession>Q9KBD5</accession>